<accession>A0A8D8BS18</accession>
<sequence>MTQVHLSLSMSCLHRLSYGLEYSEIKNSKRIRFRILDSNAEQHGTTLSGVHEVRTAGHLPKHLRTAGRSEPAKPSPNACQCVRCSFLVFRGFEQSGQQGIARITEDRVCTVQAKHPGRLQTAHEMY</sequence>
<evidence type="ECO:0000313" key="1">
    <source>
        <dbReference type="EMBL" id="CAG6479643.1"/>
    </source>
</evidence>
<reference evidence="1" key="1">
    <citation type="submission" date="2021-05" db="EMBL/GenBank/DDBJ databases">
        <authorList>
            <person name="Alioto T."/>
            <person name="Alioto T."/>
            <person name="Gomez Garrido J."/>
        </authorList>
    </citation>
    <scope>NUCLEOTIDE SEQUENCE</scope>
</reference>
<organism evidence="1">
    <name type="scientific">Culex pipiens</name>
    <name type="common">House mosquito</name>
    <dbReference type="NCBI Taxonomy" id="7175"/>
    <lineage>
        <taxon>Eukaryota</taxon>
        <taxon>Metazoa</taxon>
        <taxon>Ecdysozoa</taxon>
        <taxon>Arthropoda</taxon>
        <taxon>Hexapoda</taxon>
        <taxon>Insecta</taxon>
        <taxon>Pterygota</taxon>
        <taxon>Neoptera</taxon>
        <taxon>Endopterygota</taxon>
        <taxon>Diptera</taxon>
        <taxon>Nematocera</taxon>
        <taxon>Culicoidea</taxon>
        <taxon>Culicidae</taxon>
        <taxon>Culicinae</taxon>
        <taxon>Culicini</taxon>
        <taxon>Culex</taxon>
        <taxon>Culex</taxon>
    </lineage>
</organism>
<dbReference type="EMBL" id="HBUE01085901">
    <property type="protein sequence ID" value="CAG6479637.1"/>
    <property type="molecule type" value="Transcribed_RNA"/>
</dbReference>
<dbReference type="AlphaFoldDB" id="A0A8D8BS18"/>
<protein>
    <submittedName>
        <fullName evidence="1">(northern house mosquito) hypothetical protein</fullName>
    </submittedName>
</protein>
<dbReference type="EMBL" id="HBUE01085904">
    <property type="protein sequence ID" value="CAG6479643.1"/>
    <property type="molecule type" value="Transcribed_RNA"/>
</dbReference>
<proteinExistence type="predicted"/>
<dbReference type="EMBL" id="HBUE01276594">
    <property type="protein sequence ID" value="CAG6566670.1"/>
    <property type="molecule type" value="Transcribed_RNA"/>
</dbReference>
<name>A0A8D8BS18_CULPI</name>
<dbReference type="EMBL" id="HBUE01171145">
    <property type="protein sequence ID" value="CAG6515169.1"/>
    <property type="molecule type" value="Transcribed_RNA"/>
</dbReference>